<comment type="caution">
    <text evidence="1">The sequence shown here is derived from an EMBL/GenBank/DDBJ whole genome shotgun (WGS) entry which is preliminary data.</text>
</comment>
<name>A0ABP9VWS4_9BACT</name>
<proteinExistence type="predicted"/>
<organism evidence="1 2">
    <name type="scientific">Novipirellula caenicola</name>
    <dbReference type="NCBI Taxonomy" id="1536901"/>
    <lineage>
        <taxon>Bacteria</taxon>
        <taxon>Pseudomonadati</taxon>
        <taxon>Planctomycetota</taxon>
        <taxon>Planctomycetia</taxon>
        <taxon>Pirellulales</taxon>
        <taxon>Pirellulaceae</taxon>
        <taxon>Novipirellula</taxon>
    </lineage>
</organism>
<reference evidence="1 2" key="1">
    <citation type="submission" date="2024-02" db="EMBL/GenBank/DDBJ databases">
        <title>Rhodopirellula caenicola NBRC 110016.</title>
        <authorList>
            <person name="Ichikawa N."/>
            <person name="Katano-Makiyama Y."/>
            <person name="Hidaka K."/>
        </authorList>
    </citation>
    <scope>NUCLEOTIDE SEQUENCE [LARGE SCALE GENOMIC DNA]</scope>
    <source>
        <strain evidence="1 2">NBRC 110016</strain>
    </source>
</reference>
<keyword evidence="2" id="KW-1185">Reference proteome</keyword>
<accession>A0ABP9VWS4</accession>
<evidence type="ECO:0000313" key="2">
    <source>
        <dbReference type="Proteomes" id="UP001416858"/>
    </source>
</evidence>
<sequence>MGRSRGLLCPIRLQIKPRRFDRCMPHGMVVMQTIAAGMRELTENYRVVMGATVPGFPWLIAAR</sequence>
<protein>
    <submittedName>
        <fullName evidence="1">Uncharacterized protein</fullName>
    </submittedName>
</protein>
<evidence type="ECO:0000313" key="1">
    <source>
        <dbReference type="EMBL" id="GAA5509291.1"/>
    </source>
</evidence>
<dbReference type="EMBL" id="BAABRO010000013">
    <property type="protein sequence ID" value="GAA5509291.1"/>
    <property type="molecule type" value="Genomic_DNA"/>
</dbReference>
<gene>
    <name evidence="1" type="ORF">Rcae01_04790</name>
</gene>
<dbReference type="Proteomes" id="UP001416858">
    <property type="component" value="Unassembled WGS sequence"/>
</dbReference>